<proteinExistence type="predicted"/>
<dbReference type="Pfam" id="PF12937">
    <property type="entry name" value="F-box-like"/>
    <property type="match status" value="1"/>
</dbReference>
<reference evidence="2 3" key="1">
    <citation type="submission" date="2020-07" db="EMBL/GenBank/DDBJ databases">
        <title>Comparative genomics of pyrophilous fungi reveals a link between fire events and developmental genes.</title>
        <authorList>
            <consortium name="DOE Joint Genome Institute"/>
            <person name="Steindorff A.S."/>
            <person name="Carver A."/>
            <person name="Calhoun S."/>
            <person name="Stillman K."/>
            <person name="Liu H."/>
            <person name="Lipzen A."/>
            <person name="Pangilinan J."/>
            <person name="Labutti K."/>
            <person name="Bruns T.D."/>
            <person name="Grigoriev I.V."/>
        </authorList>
    </citation>
    <scope>NUCLEOTIDE SEQUENCE [LARGE SCALE GENOMIC DNA]</scope>
    <source>
        <strain evidence="2 3">CBS 144469</strain>
    </source>
</reference>
<dbReference type="PROSITE" id="PS50181">
    <property type="entry name" value="FBOX"/>
    <property type="match status" value="1"/>
</dbReference>
<dbReference type="EMBL" id="JACGCI010000056">
    <property type="protein sequence ID" value="KAF6750576.1"/>
    <property type="molecule type" value="Genomic_DNA"/>
</dbReference>
<organism evidence="2 3">
    <name type="scientific">Ephemerocybe angulata</name>
    <dbReference type="NCBI Taxonomy" id="980116"/>
    <lineage>
        <taxon>Eukaryota</taxon>
        <taxon>Fungi</taxon>
        <taxon>Dikarya</taxon>
        <taxon>Basidiomycota</taxon>
        <taxon>Agaricomycotina</taxon>
        <taxon>Agaricomycetes</taxon>
        <taxon>Agaricomycetidae</taxon>
        <taxon>Agaricales</taxon>
        <taxon>Agaricineae</taxon>
        <taxon>Psathyrellaceae</taxon>
        <taxon>Ephemerocybe</taxon>
    </lineage>
</organism>
<evidence type="ECO:0000259" key="1">
    <source>
        <dbReference type="PROSITE" id="PS50181"/>
    </source>
</evidence>
<dbReference type="InterPro" id="IPR036047">
    <property type="entry name" value="F-box-like_dom_sf"/>
</dbReference>
<dbReference type="AlphaFoldDB" id="A0A8H6M387"/>
<sequence length="553" mass="61253">MLRRFFPSTRNAAYQSTGASSAVPTGIVEEVPTEIWTHIVSFAEASDVKSLAQVSHSLRQMLYSISIWASVLRSICKDNAIFLGSYPIDEMSLLALQRAALGPSLWNAMLEKHLSSRNPKNLSIGSTKLKTRSSRRISIEADQYFLVPGGRFLVTANLDLLALWDLGFVGQPPKEEPELICKIEYGSHFYISQLAICELDDDTLQVAVATELRRPGSAVTVRLYHVRPASESPAFEKAAETWLEVSCGTAPKGGCRSISIRDSRIFVNLFRELSEFFVFWDISTNRCIAMQSPAPSDGTGDSDINATFTGEYIITFSSASIQVFRVSFDHPAATHADENLGLSLAAETHWSPWGPPETEVQFPFEAHTPHSATFSIPSGWHHGTHLPLVFDIITRNVHPLSAVNEARLVSSSTFIRRFMLDVTSGSTCVASLELLATSILQPPQVYRPRVKAHGSYDLGFASTTMLLEHTKYQSQKTVIYSIIQPSSVSEKRRARWALSESEQKAGVDALTGVTTMHTEDVHRLSFCSVSGRSVYRIWDDKVSGAAFIDDYIY</sequence>
<dbReference type="Gene3D" id="1.20.1280.50">
    <property type="match status" value="1"/>
</dbReference>
<protein>
    <recommendedName>
        <fullName evidence="1">F-box domain-containing protein</fullName>
    </recommendedName>
</protein>
<gene>
    <name evidence="2" type="ORF">DFP72DRAFT_910570</name>
</gene>
<dbReference type="SUPFAM" id="SSF81383">
    <property type="entry name" value="F-box domain"/>
    <property type="match status" value="1"/>
</dbReference>
<keyword evidence="3" id="KW-1185">Reference proteome</keyword>
<name>A0A8H6M387_9AGAR</name>
<accession>A0A8H6M387</accession>
<feature type="domain" description="F-box" evidence="1">
    <location>
        <begin position="25"/>
        <end position="71"/>
    </location>
</feature>
<dbReference type="Proteomes" id="UP000521943">
    <property type="component" value="Unassembled WGS sequence"/>
</dbReference>
<evidence type="ECO:0000313" key="2">
    <source>
        <dbReference type="EMBL" id="KAF6750576.1"/>
    </source>
</evidence>
<dbReference type="InterPro" id="IPR001810">
    <property type="entry name" value="F-box_dom"/>
</dbReference>
<dbReference type="OrthoDB" id="2688364at2759"/>
<evidence type="ECO:0000313" key="3">
    <source>
        <dbReference type="Proteomes" id="UP000521943"/>
    </source>
</evidence>
<comment type="caution">
    <text evidence="2">The sequence shown here is derived from an EMBL/GenBank/DDBJ whole genome shotgun (WGS) entry which is preliminary data.</text>
</comment>